<evidence type="ECO:0000256" key="11">
    <source>
        <dbReference type="ARBA" id="ARBA00030268"/>
    </source>
</evidence>
<dbReference type="Gene3D" id="1.10.240.10">
    <property type="entry name" value="Tyrosyl-Transfer RNA Synthetase"/>
    <property type="match status" value="1"/>
</dbReference>
<dbReference type="GO" id="GO:0006436">
    <property type="term" value="P:tryptophanyl-tRNA aminoacylation"/>
    <property type="evidence" value="ECO:0007669"/>
    <property type="project" value="InterPro"/>
</dbReference>
<dbReference type="PANTHER" id="PTHR10055">
    <property type="entry name" value="TRYPTOPHANYL-TRNA SYNTHETASE"/>
    <property type="match status" value="1"/>
</dbReference>
<evidence type="ECO:0000256" key="5">
    <source>
        <dbReference type="ARBA" id="ARBA00022490"/>
    </source>
</evidence>
<comment type="catalytic activity">
    <reaction evidence="12">
        <text>tRNA(Trp) + L-tryptophan + ATP = L-tryptophyl-tRNA(Trp) + AMP + diphosphate + H(+)</text>
        <dbReference type="Rhea" id="RHEA:24080"/>
        <dbReference type="Rhea" id="RHEA-COMP:9671"/>
        <dbReference type="Rhea" id="RHEA-COMP:9705"/>
        <dbReference type="ChEBI" id="CHEBI:15378"/>
        <dbReference type="ChEBI" id="CHEBI:30616"/>
        <dbReference type="ChEBI" id="CHEBI:33019"/>
        <dbReference type="ChEBI" id="CHEBI:57912"/>
        <dbReference type="ChEBI" id="CHEBI:78442"/>
        <dbReference type="ChEBI" id="CHEBI:78535"/>
        <dbReference type="ChEBI" id="CHEBI:456215"/>
        <dbReference type="EC" id="6.1.1.2"/>
    </reaction>
</comment>
<evidence type="ECO:0000256" key="3">
    <source>
        <dbReference type="ARBA" id="ARBA00013161"/>
    </source>
</evidence>
<dbReference type="InterPro" id="IPR002305">
    <property type="entry name" value="aa-tRNA-synth_Ic"/>
</dbReference>
<evidence type="ECO:0000256" key="2">
    <source>
        <dbReference type="ARBA" id="ARBA00005594"/>
    </source>
</evidence>
<dbReference type="SUPFAM" id="SSF52374">
    <property type="entry name" value="Nucleotidylyl transferase"/>
    <property type="match status" value="1"/>
</dbReference>
<evidence type="ECO:0000256" key="7">
    <source>
        <dbReference type="ARBA" id="ARBA00022741"/>
    </source>
</evidence>
<evidence type="ECO:0000256" key="10">
    <source>
        <dbReference type="ARBA" id="ARBA00023146"/>
    </source>
</evidence>
<evidence type="ECO:0000256" key="13">
    <source>
        <dbReference type="RuleBase" id="RU363036"/>
    </source>
</evidence>
<dbReference type="InterPro" id="IPR001412">
    <property type="entry name" value="aa-tRNA-synth_I_CS"/>
</dbReference>
<feature type="region of interest" description="Disordered" evidence="14">
    <location>
        <begin position="413"/>
        <end position="439"/>
    </location>
</feature>
<evidence type="ECO:0000256" key="8">
    <source>
        <dbReference type="ARBA" id="ARBA00022840"/>
    </source>
</evidence>
<dbReference type="InterPro" id="IPR002306">
    <property type="entry name" value="Trp-tRNA-ligase"/>
</dbReference>
<dbReference type="PANTHER" id="PTHR10055:SF1">
    <property type="entry name" value="TRYPTOPHAN--TRNA LIGASE, CYTOPLASMIC"/>
    <property type="match status" value="1"/>
</dbReference>
<dbReference type="PROSITE" id="PS00178">
    <property type="entry name" value="AA_TRNA_LIGASE_I"/>
    <property type="match status" value="1"/>
</dbReference>
<feature type="region of interest" description="Disordered" evidence="14">
    <location>
        <begin position="1"/>
        <end position="36"/>
    </location>
</feature>
<dbReference type="AlphaFoldDB" id="A0A7S3JMP3"/>
<dbReference type="NCBIfam" id="TIGR00233">
    <property type="entry name" value="trpS"/>
    <property type="match status" value="1"/>
</dbReference>
<sequence length="439" mass="49614">MENTAAEASTPPVQEEPKVDAPQSAEEDKTAADDQEINAFEVKAGAEGVDYDKLIDKFGCDKISEAHLAKIEELTGMKPHRFLRRGIFFSHRSLDFILNAYQQGRGFYLYTGRGPSSESLHLGHALPFIFTKYLQDAFDVPLVIQITDDEKFFHKQNLTLEKCYEMGKSNIKDIIAFGFNPDKTFIFSDVDYIATLYPNVCKMQRALTLNNVKGVFGFNDSDNAGKFAFPAVQAVPSFSNSFPHIYGKKKNVPCLIPQGIDQDPYFRMTRDIAKKLKYEKPACIHSKFFPAITGLHGKMAASDTSTTIFLSDTPKQIRNKIKRHAFSGGGDNLEEQKAKGANLKVDVAYQYLQFFLEDDDEYRRIGEEYSSGRMLTSEVKQICADSIAEFITEYQERRKQVTDADVELFCKVRPIDPTSSKMPSPPPKEEKGKEKNKED</sequence>
<dbReference type="FunFam" id="3.40.50.620:FF:000033">
    <property type="entry name" value="tryptophan--tRNA ligase, cytoplasmic"/>
    <property type="match status" value="1"/>
</dbReference>
<dbReference type="GO" id="GO:0005524">
    <property type="term" value="F:ATP binding"/>
    <property type="evidence" value="ECO:0007669"/>
    <property type="project" value="UniProtKB-KW"/>
</dbReference>
<dbReference type="InterPro" id="IPR014729">
    <property type="entry name" value="Rossmann-like_a/b/a_fold"/>
</dbReference>
<feature type="compositionally biased region" description="Basic and acidic residues" evidence="14">
    <location>
        <begin position="427"/>
        <end position="439"/>
    </location>
</feature>
<gene>
    <name evidence="15" type="ORF">EHAR0213_LOCUS16210</name>
</gene>
<keyword evidence="10 13" id="KW-0030">Aminoacyl-tRNA synthetase</keyword>
<dbReference type="GO" id="GO:0005737">
    <property type="term" value="C:cytoplasm"/>
    <property type="evidence" value="ECO:0007669"/>
    <property type="project" value="UniProtKB-SubCell"/>
</dbReference>
<dbReference type="GO" id="GO:0004830">
    <property type="term" value="F:tryptophan-tRNA ligase activity"/>
    <property type="evidence" value="ECO:0007669"/>
    <property type="project" value="UniProtKB-EC"/>
</dbReference>
<keyword evidence="9 13" id="KW-0648">Protein biosynthesis</keyword>
<evidence type="ECO:0000256" key="1">
    <source>
        <dbReference type="ARBA" id="ARBA00004496"/>
    </source>
</evidence>
<accession>A0A7S3JMP3</accession>
<dbReference type="CDD" id="cd00806">
    <property type="entry name" value="TrpRS_core"/>
    <property type="match status" value="1"/>
</dbReference>
<dbReference type="EMBL" id="HBII01038213">
    <property type="protein sequence ID" value="CAE0357291.1"/>
    <property type="molecule type" value="Transcribed_RNA"/>
</dbReference>
<name>A0A7S3JMP3_9SPIT</name>
<keyword evidence="8 13" id="KW-0067">ATP-binding</keyword>
<keyword evidence="5" id="KW-0963">Cytoplasm</keyword>
<keyword evidence="7 13" id="KW-0547">Nucleotide-binding</keyword>
<dbReference type="Gene3D" id="3.40.50.620">
    <property type="entry name" value="HUPs"/>
    <property type="match status" value="1"/>
</dbReference>
<organism evidence="15">
    <name type="scientific">Euplotes harpa</name>
    <dbReference type="NCBI Taxonomy" id="151035"/>
    <lineage>
        <taxon>Eukaryota</taxon>
        <taxon>Sar</taxon>
        <taxon>Alveolata</taxon>
        <taxon>Ciliophora</taxon>
        <taxon>Intramacronucleata</taxon>
        <taxon>Spirotrichea</taxon>
        <taxon>Hypotrichia</taxon>
        <taxon>Euplotida</taxon>
        <taxon>Euplotidae</taxon>
        <taxon>Euplotes</taxon>
    </lineage>
</organism>
<proteinExistence type="inferred from homology"/>
<dbReference type="EC" id="6.1.1.2" evidence="3"/>
<comment type="similarity">
    <text evidence="2 13">Belongs to the class-I aminoacyl-tRNA synthetase family.</text>
</comment>
<reference evidence="15" key="1">
    <citation type="submission" date="2021-01" db="EMBL/GenBank/DDBJ databases">
        <authorList>
            <person name="Corre E."/>
            <person name="Pelletier E."/>
            <person name="Niang G."/>
            <person name="Scheremetjew M."/>
            <person name="Finn R."/>
            <person name="Kale V."/>
            <person name="Holt S."/>
            <person name="Cochrane G."/>
            <person name="Meng A."/>
            <person name="Brown T."/>
            <person name="Cohen L."/>
        </authorList>
    </citation>
    <scope>NUCLEOTIDE SEQUENCE</scope>
    <source>
        <strain evidence="15">FSP1.4</strain>
    </source>
</reference>
<dbReference type="FunFam" id="1.10.240.10:FF:000007">
    <property type="entry name" value="Tryptophan--tRNA ligase"/>
    <property type="match status" value="1"/>
</dbReference>
<evidence type="ECO:0000313" key="15">
    <source>
        <dbReference type="EMBL" id="CAE0357291.1"/>
    </source>
</evidence>
<evidence type="ECO:0000256" key="12">
    <source>
        <dbReference type="ARBA" id="ARBA00049929"/>
    </source>
</evidence>
<protein>
    <recommendedName>
        <fullName evidence="4">Tryptophan--tRNA ligase, cytoplasmic</fullName>
        <ecNumber evidence="3">6.1.1.2</ecNumber>
    </recommendedName>
    <alternativeName>
        <fullName evidence="11">Tryptophanyl-tRNA synthetase</fullName>
    </alternativeName>
</protein>
<evidence type="ECO:0000256" key="9">
    <source>
        <dbReference type="ARBA" id="ARBA00022917"/>
    </source>
</evidence>
<keyword evidence="6 13" id="KW-0436">Ligase</keyword>
<evidence type="ECO:0000256" key="6">
    <source>
        <dbReference type="ARBA" id="ARBA00022598"/>
    </source>
</evidence>
<dbReference type="Pfam" id="PF00579">
    <property type="entry name" value="tRNA-synt_1b"/>
    <property type="match status" value="1"/>
</dbReference>
<evidence type="ECO:0000256" key="4">
    <source>
        <dbReference type="ARBA" id="ARBA00013782"/>
    </source>
</evidence>
<dbReference type="PRINTS" id="PR01039">
    <property type="entry name" value="TRNASYNTHTRP"/>
</dbReference>
<evidence type="ECO:0000256" key="14">
    <source>
        <dbReference type="SAM" id="MobiDB-lite"/>
    </source>
</evidence>
<comment type="subcellular location">
    <subcellularLocation>
        <location evidence="1">Cytoplasm</location>
    </subcellularLocation>
</comment>